<organism evidence="2 3">
    <name type="scientific">Citrus x changshan-huyou</name>
    <dbReference type="NCBI Taxonomy" id="2935761"/>
    <lineage>
        <taxon>Eukaryota</taxon>
        <taxon>Viridiplantae</taxon>
        <taxon>Streptophyta</taxon>
        <taxon>Embryophyta</taxon>
        <taxon>Tracheophyta</taxon>
        <taxon>Spermatophyta</taxon>
        <taxon>Magnoliopsida</taxon>
        <taxon>eudicotyledons</taxon>
        <taxon>Gunneridae</taxon>
        <taxon>Pentapetalae</taxon>
        <taxon>rosids</taxon>
        <taxon>malvids</taxon>
        <taxon>Sapindales</taxon>
        <taxon>Rutaceae</taxon>
        <taxon>Aurantioideae</taxon>
        <taxon>Citrus</taxon>
    </lineage>
</organism>
<reference evidence="2 3" key="1">
    <citation type="submission" date="2024-05" db="EMBL/GenBank/DDBJ databases">
        <title>Haplotype-resolved chromosome-level genome assembly of Huyou (Citrus changshanensis).</title>
        <authorList>
            <person name="Miao C."/>
            <person name="Chen W."/>
            <person name="Wu Y."/>
            <person name="Wang L."/>
            <person name="Zhao S."/>
            <person name="Grierson D."/>
            <person name="Xu C."/>
            <person name="Chen K."/>
        </authorList>
    </citation>
    <scope>NUCLEOTIDE SEQUENCE [LARGE SCALE GENOMIC DNA]</scope>
    <source>
        <strain evidence="2">01-14</strain>
        <tissue evidence="2">Leaf</tissue>
    </source>
</reference>
<comment type="caution">
    <text evidence="2">The sequence shown here is derived from an EMBL/GenBank/DDBJ whole genome shotgun (WGS) entry which is preliminary data.</text>
</comment>
<gene>
    <name evidence="2" type="ORF">WN944_012290</name>
</gene>
<keyword evidence="3" id="KW-1185">Reference proteome</keyword>
<protein>
    <submittedName>
        <fullName evidence="2">Uncharacterized protein</fullName>
    </submittedName>
</protein>
<evidence type="ECO:0000313" key="3">
    <source>
        <dbReference type="Proteomes" id="UP001428341"/>
    </source>
</evidence>
<dbReference type="AlphaFoldDB" id="A0AAP0QZI1"/>
<evidence type="ECO:0000256" key="1">
    <source>
        <dbReference type="SAM" id="Phobius"/>
    </source>
</evidence>
<keyword evidence="1" id="KW-0812">Transmembrane</keyword>
<name>A0AAP0QZI1_9ROSI</name>
<proteinExistence type="predicted"/>
<sequence length="118" mass="13407">MAVRGYNCSSEATTWWTNAALSLFNSQYPLAVTFAILYFPPLSFIELLTTRMTWITFISLIFSGGPLDWSNHQHHSFPRILWMRGASPNSTVMPSLSCRAIFPWAFVLDFAPVSIIWA</sequence>
<keyword evidence="1" id="KW-0472">Membrane</keyword>
<feature type="transmembrane region" description="Helical" evidence="1">
    <location>
        <begin position="28"/>
        <end position="48"/>
    </location>
</feature>
<dbReference type="Proteomes" id="UP001428341">
    <property type="component" value="Unassembled WGS sequence"/>
</dbReference>
<dbReference type="EMBL" id="JBCGBO010000002">
    <property type="protein sequence ID" value="KAK9223841.1"/>
    <property type="molecule type" value="Genomic_DNA"/>
</dbReference>
<keyword evidence="1" id="KW-1133">Transmembrane helix</keyword>
<accession>A0AAP0QZI1</accession>
<evidence type="ECO:0000313" key="2">
    <source>
        <dbReference type="EMBL" id="KAK9223841.1"/>
    </source>
</evidence>